<evidence type="ECO:0000256" key="1">
    <source>
        <dbReference type="PROSITE-ProRule" id="PRU00176"/>
    </source>
</evidence>
<feature type="domain" description="RRM" evidence="2">
    <location>
        <begin position="260"/>
        <end position="334"/>
    </location>
</feature>
<dbReference type="Proteomes" id="UP001281761">
    <property type="component" value="Unassembled WGS sequence"/>
</dbReference>
<keyword evidence="4" id="KW-1185">Reference proteome</keyword>
<dbReference type="InterPro" id="IPR012677">
    <property type="entry name" value="Nucleotide-bd_a/b_plait_sf"/>
</dbReference>
<dbReference type="Pfam" id="PF13893">
    <property type="entry name" value="RRM_5"/>
    <property type="match status" value="2"/>
</dbReference>
<dbReference type="EMBL" id="JARBJD010000162">
    <property type="protein sequence ID" value="KAK2949109.1"/>
    <property type="molecule type" value="Genomic_DNA"/>
</dbReference>
<gene>
    <name evidence="3" type="ORF">BLNAU_15950</name>
</gene>
<dbReference type="PANTHER" id="PTHR15592">
    <property type="entry name" value="MATRIN 3/NUCLEAR PROTEIN 220-RELATED"/>
    <property type="match status" value="1"/>
</dbReference>
<feature type="domain" description="RRM" evidence="2">
    <location>
        <begin position="115"/>
        <end position="196"/>
    </location>
</feature>
<dbReference type="InterPro" id="IPR000504">
    <property type="entry name" value="RRM_dom"/>
</dbReference>
<protein>
    <submittedName>
        <fullName evidence="3">Polypyrimidine tract-binding protein</fullName>
    </submittedName>
</protein>
<dbReference type="CDD" id="cd12422">
    <property type="entry name" value="RRM2_PTBP1_hnRNPL_like"/>
    <property type="match status" value="1"/>
</dbReference>
<evidence type="ECO:0000259" key="2">
    <source>
        <dbReference type="PROSITE" id="PS50102"/>
    </source>
</evidence>
<dbReference type="InterPro" id="IPR035979">
    <property type="entry name" value="RBD_domain_sf"/>
</dbReference>
<accession>A0ABQ9XCI8</accession>
<sequence length="451" mass="50179">MRTGHRSDGSRSNGFLAAPSPVIHFRNITEEIQETDLVRLMENFGTIVHIKMLREKDQALVEFSHTSNAVNFLNSYKAYPPHIGRTTVYPEFSNHRTILDPTYQLSTAQPPNRILKASITNVRYPVTVDTLSKLCSPFDTSPIGTVEKIIIFENKNGLNALIQFSSIECATNAMRQLNGQNIFDNACTIIFEYSSQDNITVPNPSDKQWDFTAVQQSYSQPRAQKSTFGAFPSFPTQISNRQSSIGSRSRTGYGTQTNTPVVILKNYPSDSLTLDHLFNIFSNYGYINCIKALTRQNDTAFIEFSSPTSAQEAARNIDGLHIFGRTWTCEMARISRINRTDDPLDSNIAIYESSSSNRFSAQSSLFTKSHYPPNDTVFISRLSDSTTTVSLINHLSTTGTVVGARVYLQNGKLSGLAQMKTVDDAIMVVALLHNSELDGSTIRVAFTTNTL</sequence>
<proteinExistence type="predicted"/>
<evidence type="ECO:0000313" key="3">
    <source>
        <dbReference type="EMBL" id="KAK2949109.1"/>
    </source>
</evidence>
<reference evidence="3 4" key="1">
    <citation type="journal article" date="2022" name="bioRxiv">
        <title>Genomics of Preaxostyla Flagellates Illuminates Evolutionary Transitions and the Path Towards Mitochondrial Loss.</title>
        <authorList>
            <person name="Novak L.V.F."/>
            <person name="Treitli S.C."/>
            <person name="Pyrih J."/>
            <person name="Halakuc P."/>
            <person name="Pipaliya S.V."/>
            <person name="Vacek V."/>
            <person name="Brzon O."/>
            <person name="Soukal P."/>
            <person name="Eme L."/>
            <person name="Dacks J.B."/>
            <person name="Karnkowska A."/>
            <person name="Elias M."/>
            <person name="Hampl V."/>
        </authorList>
    </citation>
    <scope>NUCLEOTIDE SEQUENCE [LARGE SCALE GENOMIC DNA]</scope>
    <source>
        <strain evidence="3">NAU3</strain>
        <tissue evidence="3">Gut</tissue>
    </source>
</reference>
<dbReference type="Gene3D" id="3.30.70.330">
    <property type="match status" value="4"/>
</dbReference>
<feature type="domain" description="RRM" evidence="2">
    <location>
        <begin position="21"/>
        <end position="110"/>
    </location>
</feature>
<dbReference type="SUPFAM" id="SSF54928">
    <property type="entry name" value="RNA-binding domain, RBD"/>
    <property type="match status" value="3"/>
</dbReference>
<dbReference type="CDD" id="cd12421">
    <property type="entry name" value="RRM1_PTBP1_hnRNPL_like"/>
    <property type="match status" value="1"/>
</dbReference>
<evidence type="ECO:0000313" key="4">
    <source>
        <dbReference type="Proteomes" id="UP001281761"/>
    </source>
</evidence>
<dbReference type="SMART" id="SM00360">
    <property type="entry name" value="RRM"/>
    <property type="match status" value="4"/>
</dbReference>
<organism evidence="3 4">
    <name type="scientific">Blattamonas nauphoetae</name>
    <dbReference type="NCBI Taxonomy" id="2049346"/>
    <lineage>
        <taxon>Eukaryota</taxon>
        <taxon>Metamonada</taxon>
        <taxon>Preaxostyla</taxon>
        <taxon>Oxymonadida</taxon>
        <taxon>Blattamonas</taxon>
    </lineage>
</organism>
<name>A0ABQ9XCI8_9EUKA</name>
<comment type="caution">
    <text evidence="3">The sequence shown here is derived from an EMBL/GenBank/DDBJ whole genome shotgun (WGS) entry which is preliminary data.</text>
</comment>
<dbReference type="Pfam" id="PF00076">
    <property type="entry name" value="RRM_1"/>
    <property type="match status" value="1"/>
</dbReference>
<dbReference type="PROSITE" id="PS50102">
    <property type="entry name" value="RRM"/>
    <property type="match status" value="4"/>
</dbReference>
<keyword evidence="1" id="KW-0694">RNA-binding</keyword>
<feature type="domain" description="RRM" evidence="2">
    <location>
        <begin position="375"/>
        <end position="449"/>
    </location>
</feature>